<dbReference type="PANTHER" id="PTHR30121">
    <property type="entry name" value="UNCHARACTERIZED PROTEIN YJGR-RELATED"/>
    <property type="match status" value="1"/>
</dbReference>
<dbReference type="NCBIfam" id="TIGR03743">
    <property type="entry name" value="SXT_TraD"/>
    <property type="match status" value="1"/>
</dbReference>
<dbReference type="HOGENOM" id="CLU_024857_0_0_6"/>
<sequence length="621" mass="67979" precursor="true">MSEPLIRQTYLNPFRPHFERAAGLAWMVAAALMVAEMFLPHASPRVLFVLAGVCAACAAPWISKWLGLMLIRDRMNTRDVTIMPISEARKEFDPGGERIWIGWGFPWTSEESQLAREVAISDPSKLTPADSPEAPGQSWMHGIGATEEKIYLPVVDEHTLIIAMTRWGKTVLYRSLITQAIARKEAVFVIDPKGDKGLQAACEQACRDMGKKLLVFHPGFPATSVRLDPLKNFTDSSEVASRISGLLGHGSRDNTFTAFAHMQLVNVVNGMLLAGKRPTLVAIKRYMDGHLESLLIDAIKAYCDRVLAPGWERHLEGYRRSVLGRRKRRPDESDGPMLLTPEEDAAAYTAFYREQVLESKGSPEIEGLIATVEHPAEHRSKMLTSLMPVLTKLTSGAMAKLMSTDATDPGDARLITDTARIVEQRQAIYIGLNALGNEDVANAIGEILMADIAAVCGTRYNYAKDKKVVSVLVDEAPEILNNNLIKLLNKGGGAGFRLTLATQTVSDIVARLGDKATAEKVLGNIANLIFGRVTAAESQEYFCSRLPRVPIKSLGLSRSVTSPTSDPLDFSASQGETLRVEMEPPIEPPTLGCLPQLHFFALLGSRFVKGRIPVIVADAAE</sequence>
<keyword evidence="1" id="KW-0812">Transmembrane</keyword>
<dbReference type="OrthoDB" id="7817736at2"/>
<feature type="domain" description="TraD/TraG TraM recognition site" evidence="2">
    <location>
        <begin position="469"/>
        <end position="551"/>
    </location>
</feature>
<dbReference type="InterPro" id="IPR027417">
    <property type="entry name" value="P-loop_NTPase"/>
</dbReference>
<dbReference type="InterPro" id="IPR051162">
    <property type="entry name" value="T4SS_component"/>
</dbReference>
<dbReference type="AlphaFoldDB" id="M4NN44"/>
<dbReference type="CDD" id="cd01127">
    <property type="entry name" value="TrwB_TraG_TraD_VirD4"/>
    <property type="match status" value="1"/>
</dbReference>
<organism evidence="3 4">
    <name type="scientific">Rhodanobacter denitrificans</name>
    <dbReference type="NCBI Taxonomy" id="666685"/>
    <lineage>
        <taxon>Bacteria</taxon>
        <taxon>Pseudomonadati</taxon>
        <taxon>Pseudomonadota</taxon>
        <taxon>Gammaproteobacteria</taxon>
        <taxon>Lysobacterales</taxon>
        <taxon>Rhodanobacteraceae</taxon>
        <taxon>Rhodanobacter</taxon>
    </lineage>
</organism>
<dbReference type="STRING" id="666685.R2APBS1_1998"/>
<keyword evidence="1" id="KW-0472">Membrane</keyword>
<keyword evidence="4" id="KW-1185">Reference proteome</keyword>
<dbReference type="eggNOG" id="COG3505">
    <property type="taxonomic scope" value="Bacteria"/>
</dbReference>
<dbReference type="InterPro" id="IPR032689">
    <property type="entry name" value="TraG-D_C"/>
</dbReference>
<keyword evidence="1" id="KW-1133">Transmembrane helix</keyword>
<dbReference type="Gene3D" id="3.40.50.300">
    <property type="entry name" value="P-loop containing nucleotide triphosphate hydrolases"/>
    <property type="match status" value="2"/>
</dbReference>
<dbReference type="GeneID" id="72428731"/>
<dbReference type="PANTHER" id="PTHR30121:SF6">
    <property type="entry name" value="SLR6007 PROTEIN"/>
    <property type="match status" value="1"/>
</dbReference>
<accession>M4NN44</accession>
<dbReference type="Pfam" id="PF12696">
    <property type="entry name" value="TraG-D_C"/>
    <property type="match status" value="1"/>
</dbReference>
<dbReference type="RefSeq" id="WP_015447846.1">
    <property type="nucleotide sequence ID" value="NC_020541.1"/>
</dbReference>
<evidence type="ECO:0000259" key="2">
    <source>
        <dbReference type="Pfam" id="PF12696"/>
    </source>
</evidence>
<evidence type="ECO:0000313" key="3">
    <source>
        <dbReference type="EMBL" id="AGG89121.1"/>
    </source>
</evidence>
<dbReference type="KEGG" id="rhd:R2APBS1_1998"/>
<evidence type="ECO:0000313" key="4">
    <source>
        <dbReference type="Proteomes" id="UP000011859"/>
    </source>
</evidence>
<feature type="transmembrane region" description="Helical" evidence="1">
    <location>
        <begin position="46"/>
        <end position="68"/>
    </location>
</feature>
<dbReference type="EMBL" id="CP003470">
    <property type="protein sequence ID" value="AGG89121.1"/>
    <property type="molecule type" value="Genomic_DNA"/>
</dbReference>
<feature type="transmembrane region" description="Helical" evidence="1">
    <location>
        <begin position="21"/>
        <end position="40"/>
    </location>
</feature>
<dbReference type="SUPFAM" id="SSF52540">
    <property type="entry name" value="P-loop containing nucleoside triphosphate hydrolases"/>
    <property type="match status" value="1"/>
</dbReference>
<gene>
    <name evidence="3" type="ORF">R2APBS1_1998</name>
</gene>
<dbReference type="InterPro" id="IPR022458">
    <property type="entry name" value="Conjugative_coupling_TraG/TraD"/>
</dbReference>
<proteinExistence type="predicted"/>
<name>M4NN44_9GAMM</name>
<reference evidence="3 4" key="1">
    <citation type="submission" date="2012-04" db="EMBL/GenBank/DDBJ databases">
        <title>Complete genome of Rhodanobacter sp. 2APBS1.</title>
        <authorList>
            <consortium name="US DOE Joint Genome Institute"/>
            <person name="Huntemann M."/>
            <person name="Wei C.-L."/>
            <person name="Han J."/>
            <person name="Detter J.C."/>
            <person name="Han C."/>
            <person name="Tapia R."/>
            <person name="Munk A.C.C."/>
            <person name="Chen A."/>
            <person name="Krypides N."/>
            <person name="Mavromatis K."/>
            <person name="Markowitz V."/>
            <person name="Szeto E."/>
            <person name="Ivanova N."/>
            <person name="Mikhailova N."/>
            <person name="Ovchinnikova G."/>
            <person name="Pagani I."/>
            <person name="Pati A."/>
            <person name="Goodwin L."/>
            <person name="Peters L."/>
            <person name="Pitluck S."/>
            <person name="Woyke T."/>
            <person name="Prakash O."/>
            <person name="Elkins J."/>
            <person name="Brown S."/>
            <person name="Palumbo A."/>
            <person name="Hemme C."/>
            <person name="Zhou J."/>
            <person name="Watson D."/>
            <person name="Jardine P."/>
            <person name="Kostka J."/>
            <person name="Green S."/>
        </authorList>
    </citation>
    <scope>NUCLEOTIDE SEQUENCE [LARGE SCALE GENOMIC DNA]</scope>
    <source>
        <strain evidence="3 4">2APBS1</strain>
    </source>
</reference>
<evidence type="ECO:0000256" key="1">
    <source>
        <dbReference type="SAM" id="Phobius"/>
    </source>
</evidence>
<protein>
    <submittedName>
        <fullName evidence="3">Conjugative coupling factor TraD, SXT/TOL subfamily</fullName>
    </submittedName>
</protein>
<dbReference type="Proteomes" id="UP000011859">
    <property type="component" value="Chromosome"/>
</dbReference>